<dbReference type="CDD" id="cd06260">
    <property type="entry name" value="DUF820-like"/>
    <property type="match status" value="1"/>
</dbReference>
<dbReference type="InterPro" id="IPR008538">
    <property type="entry name" value="Uma2"/>
</dbReference>
<protein>
    <submittedName>
        <fullName evidence="2">Uma2 family endonuclease</fullName>
    </submittedName>
</protein>
<reference evidence="2 3" key="1">
    <citation type="submission" date="2024-10" db="EMBL/GenBank/DDBJ databases">
        <title>The Natural Products Discovery Center: Release of the First 8490 Sequenced Strains for Exploring Actinobacteria Biosynthetic Diversity.</title>
        <authorList>
            <person name="Kalkreuter E."/>
            <person name="Kautsar S.A."/>
            <person name="Yang D."/>
            <person name="Bader C.D."/>
            <person name="Teijaro C.N."/>
            <person name="Fluegel L."/>
            <person name="Davis C.M."/>
            <person name="Simpson J.R."/>
            <person name="Lauterbach L."/>
            <person name="Steele A.D."/>
            <person name="Gui C."/>
            <person name="Meng S."/>
            <person name="Li G."/>
            <person name="Viehrig K."/>
            <person name="Ye F."/>
            <person name="Su P."/>
            <person name="Kiefer A.F."/>
            <person name="Nichols A."/>
            <person name="Cepeda A.J."/>
            <person name="Yan W."/>
            <person name="Fan B."/>
            <person name="Jiang Y."/>
            <person name="Adhikari A."/>
            <person name="Zheng C.-J."/>
            <person name="Schuster L."/>
            <person name="Cowan T.M."/>
            <person name="Smanski M.J."/>
            <person name="Chevrette M.G."/>
            <person name="De Carvalho L.P.S."/>
            <person name="Shen B."/>
        </authorList>
    </citation>
    <scope>NUCLEOTIDE SEQUENCE [LARGE SCALE GENOMIC DNA]</scope>
    <source>
        <strain evidence="2 3">NPDC001281</strain>
    </source>
</reference>
<gene>
    <name evidence="2" type="ORF">ACFY05_19945</name>
</gene>
<evidence type="ECO:0000313" key="2">
    <source>
        <dbReference type="EMBL" id="MFF4775130.1"/>
    </source>
</evidence>
<dbReference type="InterPro" id="IPR012296">
    <property type="entry name" value="Nuclease_put_TT1808"/>
</dbReference>
<keyword evidence="3" id="KW-1185">Reference proteome</keyword>
<feature type="domain" description="Putative restriction endonuclease" evidence="1">
    <location>
        <begin position="23"/>
        <end position="181"/>
    </location>
</feature>
<evidence type="ECO:0000313" key="3">
    <source>
        <dbReference type="Proteomes" id="UP001602119"/>
    </source>
</evidence>
<dbReference type="GO" id="GO:0004519">
    <property type="term" value="F:endonuclease activity"/>
    <property type="evidence" value="ECO:0007669"/>
    <property type="project" value="UniProtKB-KW"/>
</dbReference>
<evidence type="ECO:0000259" key="1">
    <source>
        <dbReference type="Pfam" id="PF05685"/>
    </source>
</evidence>
<dbReference type="Pfam" id="PF05685">
    <property type="entry name" value="Uma2"/>
    <property type="match status" value="1"/>
</dbReference>
<comment type="caution">
    <text evidence="2">The sequence shown here is derived from an EMBL/GenBank/DDBJ whole genome shotgun (WGS) entry which is preliminary data.</text>
</comment>
<organism evidence="2 3">
    <name type="scientific">Microtetraspora fusca</name>
    <dbReference type="NCBI Taxonomy" id="1997"/>
    <lineage>
        <taxon>Bacteria</taxon>
        <taxon>Bacillati</taxon>
        <taxon>Actinomycetota</taxon>
        <taxon>Actinomycetes</taxon>
        <taxon>Streptosporangiales</taxon>
        <taxon>Streptosporangiaceae</taxon>
        <taxon>Microtetraspora</taxon>
    </lineage>
</organism>
<keyword evidence="2" id="KW-0255">Endonuclease</keyword>
<sequence>MAKVLVEPTTHTETDRADLYRRYHETCTMHPDRRVEVIDGRIVVREVPTGEHNDVISRLILQIASVVAAHGWGLWTNIKLFLGPQIDRYVPDLTVVPKNRRMWGDDEVYGDSTLLIVEVVSKSSVRDDHIVKPRNCALAGVPLYLVIDTFKGVARLMSDPGEKGYQHLVEVTLGKPLTLPEPWDVTIDTAPLIEA</sequence>
<dbReference type="InterPro" id="IPR011335">
    <property type="entry name" value="Restrct_endonuc-II-like"/>
</dbReference>
<dbReference type="PANTHER" id="PTHR35400:SF3">
    <property type="entry name" value="SLL1072 PROTEIN"/>
    <property type="match status" value="1"/>
</dbReference>
<dbReference type="EMBL" id="JBIAXI010000011">
    <property type="protein sequence ID" value="MFF4775130.1"/>
    <property type="molecule type" value="Genomic_DNA"/>
</dbReference>
<name>A0ABW6V736_MICFU</name>
<dbReference type="Gene3D" id="3.90.1570.10">
    <property type="entry name" value="tt1808, chain A"/>
    <property type="match status" value="1"/>
</dbReference>
<dbReference type="Proteomes" id="UP001602119">
    <property type="component" value="Unassembled WGS sequence"/>
</dbReference>
<dbReference type="SUPFAM" id="SSF52980">
    <property type="entry name" value="Restriction endonuclease-like"/>
    <property type="match status" value="1"/>
</dbReference>
<keyword evidence="2" id="KW-0378">Hydrolase</keyword>
<keyword evidence="2" id="KW-0540">Nuclease</keyword>
<dbReference type="PANTHER" id="PTHR35400">
    <property type="entry name" value="SLR1083 PROTEIN"/>
    <property type="match status" value="1"/>
</dbReference>
<dbReference type="RefSeq" id="WP_387343329.1">
    <property type="nucleotide sequence ID" value="NZ_JBIAXI010000011.1"/>
</dbReference>
<proteinExistence type="predicted"/>
<accession>A0ABW6V736</accession>